<dbReference type="SUPFAM" id="SSF103642">
    <property type="entry name" value="Sec-C motif"/>
    <property type="match status" value="1"/>
</dbReference>
<dbReference type="Pfam" id="PF02810">
    <property type="entry name" value="SEC-C"/>
    <property type="match status" value="1"/>
</dbReference>
<dbReference type="Gene3D" id="3.10.450.50">
    <property type="match status" value="1"/>
</dbReference>
<sequence>MQELVYNPWSTILTVQIFMTYSLLSLPQSAPQSAHFFEGAILASNFATKPLEPTTWLEPLVGEQVKALEPAVMAQINLQYNLLKRSEYSALALLDNATQWADFAEGFMSVWPVVEPQWLETQIGDGSLRMLQALLTTFMLAIDETQTRQQMSEAGFAAPPSLSDFAEQLDVMITEVALMADELMLGMKTQRVNPFKEIGRNDPCPCASGKKFKQCCGQ</sequence>
<evidence type="ECO:0000313" key="2">
    <source>
        <dbReference type="Proteomes" id="UP000256923"/>
    </source>
</evidence>
<accession>A0A289GBX6</accession>
<dbReference type="InterPro" id="IPR004027">
    <property type="entry name" value="SEC_C_motif"/>
</dbReference>
<evidence type="ECO:0000313" key="1">
    <source>
        <dbReference type="EMBL" id="AZS23935.1"/>
    </source>
</evidence>
<proteinExistence type="predicted"/>
<gene>
    <name evidence="1" type="ORF">DYL72_01905</name>
</gene>
<dbReference type="EMBL" id="CP034672">
    <property type="protein sequence ID" value="AZS23935.1"/>
    <property type="molecule type" value="Genomic_DNA"/>
</dbReference>
<reference evidence="1 2" key="1">
    <citation type="submission" date="2018-12" db="EMBL/GenBank/DDBJ databases">
        <title>Characterization and Draft Genome of Vibrio anguillarum J360 Marine Pathogen Isolated from an Outbreak in Lumpfish (Cyclopterus lumpus).</title>
        <authorList>
            <person name="Vasquez J.I."/>
            <person name="Cao T."/>
            <person name="Chakraborty S."/>
            <person name="Gnanagobal H."/>
            <person name="Wescot J."/>
            <person name="Boyce D."/>
            <person name="Santander J."/>
        </authorList>
    </citation>
    <scope>NUCLEOTIDE SEQUENCE [LARGE SCALE GENOMIC DNA]</scope>
    <source>
        <strain evidence="1 2">J360</strain>
    </source>
</reference>
<dbReference type="Proteomes" id="UP000256923">
    <property type="component" value="Chromosome 1"/>
</dbReference>
<dbReference type="RefSeq" id="WP_019282072.1">
    <property type="nucleotide sequence ID" value="NZ_CP023054.1"/>
</dbReference>
<dbReference type="PANTHER" id="PTHR33747:SF1">
    <property type="entry name" value="ADENYLATE CYCLASE-ASSOCIATED CAP C-TERMINAL DOMAIN-CONTAINING PROTEIN"/>
    <property type="match status" value="1"/>
</dbReference>
<protein>
    <submittedName>
        <fullName evidence="1">Prepilin peptidase</fullName>
    </submittedName>
</protein>
<name>A0A289GBX6_VIBAN</name>
<dbReference type="PANTHER" id="PTHR33747">
    <property type="entry name" value="UPF0225 PROTEIN SCO1677"/>
    <property type="match status" value="1"/>
</dbReference>
<organism evidence="1 2">
    <name type="scientific">Vibrio anguillarum</name>
    <name type="common">Listonella anguillarum</name>
    <dbReference type="NCBI Taxonomy" id="55601"/>
    <lineage>
        <taxon>Bacteria</taxon>
        <taxon>Pseudomonadati</taxon>
        <taxon>Pseudomonadota</taxon>
        <taxon>Gammaproteobacteria</taxon>
        <taxon>Vibrionales</taxon>
        <taxon>Vibrionaceae</taxon>
        <taxon>Vibrio</taxon>
    </lineage>
</organism>
<dbReference type="AlphaFoldDB" id="A0A289GBX6"/>